<keyword evidence="3" id="KW-0732">Signal</keyword>
<dbReference type="PROSITE" id="PS00122">
    <property type="entry name" value="CARBOXYLESTERASE_B_1"/>
    <property type="match status" value="1"/>
</dbReference>
<dbReference type="InterPro" id="IPR050654">
    <property type="entry name" value="AChE-related_enzymes"/>
</dbReference>
<accession>A0A2P4ZMF5</accession>
<dbReference type="Gene3D" id="3.40.50.1820">
    <property type="entry name" value="alpha/beta hydrolase"/>
    <property type="match status" value="1"/>
</dbReference>
<dbReference type="SUPFAM" id="SSF53474">
    <property type="entry name" value="alpha/beta-Hydrolases"/>
    <property type="match status" value="1"/>
</dbReference>
<dbReference type="InterPro" id="IPR029058">
    <property type="entry name" value="AB_hydrolase_fold"/>
</dbReference>
<keyword evidence="6" id="KW-1185">Reference proteome</keyword>
<keyword evidence="2 3" id="KW-0378">Hydrolase</keyword>
<evidence type="ECO:0000256" key="3">
    <source>
        <dbReference type="RuleBase" id="RU361235"/>
    </source>
</evidence>
<evidence type="ECO:0000313" key="6">
    <source>
        <dbReference type="Proteomes" id="UP000054821"/>
    </source>
</evidence>
<organism evidence="5 6">
    <name type="scientific">Trichoderma gamsii</name>
    <dbReference type="NCBI Taxonomy" id="398673"/>
    <lineage>
        <taxon>Eukaryota</taxon>
        <taxon>Fungi</taxon>
        <taxon>Dikarya</taxon>
        <taxon>Ascomycota</taxon>
        <taxon>Pezizomycotina</taxon>
        <taxon>Sordariomycetes</taxon>
        <taxon>Hypocreomycetidae</taxon>
        <taxon>Hypocreales</taxon>
        <taxon>Hypocreaceae</taxon>
        <taxon>Trichoderma</taxon>
    </lineage>
</organism>
<dbReference type="Pfam" id="PF00135">
    <property type="entry name" value="COesterase"/>
    <property type="match status" value="1"/>
</dbReference>
<evidence type="ECO:0000259" key="4">
    <source>
        <dbReference type="Pfam" id="PF00135"/>
    </source>
</evidence>
<dbReference type="RefSeq" id="XP_024405568.1">
    <property type="nucleotide sequence ID" value="XM_024549710.1"/>
</dbReference>
<sequence>MLFTAYYLFSLVGHALAVLAASRPTAHTVNGTYSGLSIPSFNQEAFYGIPYAQAPVGDLRLRRSLPYNQSWSGVRNATVRSDSCPGYNGFPLALVGGSLVDGLTLGEDCLTIDIVRPANTNPSDKLPVFTWFYGGGFIAGGSADPKYNLSYIVRNSIEMNKPIIGTVINYRTMCFGFLASKEVLNANVSNLGLFDQRKGLKWIQENIESFGGDPDKVTIAGESAGGSSTGYHLIGFKGNNDGLFRGAIMESASLLGAPSCNTSNDSLACLRTVPYETLHQACTGFRQTPIMDGEFISQLPSQSIQKGEIADVAIIMGSNTDEGTAVFLGPRANPLNTDQEVFKYIQALGSGLNNETVETVMSLYPDDPTWGCPFGTGPERFADQGFQYKRGAAIAGDYFIHSGRRFYANSHSIRSQKPIYTYRFDQAPWNMREPSIMIIPPVYVTHYSEVLIL</sequence>
<dbReference type="InterPro" id="IPR019826">
    <property type="entry name" value="Carboxylesterase_B_AS"/>
</dbReference>
<gene>
    <name evidence="5" type="ORF">TGAM01_v205770</name>
</gene>
<evidence type="ECO:0000256" key="2">
    <source>
        <dbReference type="ARBA" id="ARBA00022801"/>
    </source>
</evidence>
<dbReference type="PROSITE" id="PS00941">
    <property type="entry name" value="CARBOXYLESTERASE_B_2"/>
    <property type="match status" value="1"/>
</dbReference>
<dbReference type="AlphaFoldDB" id="A0A2P4ZMF5"/>
<name>A0A2P4ZMF5_9HYPO</name>
<feature type="domain" description="Carboxylesterase type B" evidence="4">
    <location>
        <begin position="28"/>
        <end position="450"/>
    </location>
</feature>
<dbReference type="GeneID" id="29981028"/>
<reference evidence="5 6" key="1">
    <citation type="journal article" date="2016" name="Genome Announc.">
        <title>Draft Whole-Genome Sequence of Trichoderma gamsii T6085, a Promising Biocontrol Agent of Fusarium Head Blight on Wheat.</title>
        <authorList>
            <person name="Baroncelli R."/>
            <person name="Zapparata A."/>
            <person name="Piaggeschi G."/>
            <person name="Sarrocco S."/>
            <person name="Vannacci G."/>
        </authorList>
    </citation>
    <scope>NUCLEOTIDE SEQUENCE [LARGE SCALE GENOMIC DNA]</scope>
    <source>
        <strain evidence="5 6">T6085</strain>
    </source>
</reference>
<feature type="chain" id="PRO_5015021506" description="Carboxylic ester hydrolase" evidence="3">
    <location>
        <begin position="18"/>
        <end position="453"/>
    </location>
</feature>
<dbReference type="InterPro" id="IPR002018">
    <property type="entry name" value="CarbesteraseB"/>
</dbReference>
<comment type="caution">
    <text evidence="5">The sequence shown here is derived from an EMBL/GenBank/DDBJ whole genome shotgun (WGS) entry which is preliminary data.</text>
</comment>
<proteinExistence type="inferred from homology"/>
<dbReference type="GO" id="GO:0052689">
    <property type="term" value="F:carboxylic ester hydrolase activity"/>
    <property type="evidence" value="ECO:0007669"/>
    <property type="project" value="TreeGrafter"/>
</dbReference>
<dbReference type="InterPro" id="IPR019819">
    <property type="entry name" value="Carboxylesterase_B_CS"/>
</dbReference>
<evidence type="ECO:0000313" key="5">
    <source>
        <dbReference type="EMBL" id="PON25476.1"/>
    </source>
</evidence>
<feature type="signal peptide" evidence="3">
    <location>
        <begin position="1"/>
        <end position="17"/>
    </location>
</feature>
<comment type="similarity">
    <text evidence="1 3">Belongs to the type-B carboxylesterase/lipase family.</text>
</comment>
<evidence type="ECO:0000256" key="1">
    <source>
        <dbReference type="ARBA" id="ARBA00005964"/>
    </source>
</evidence>
<protein>
    <recommendedName>
        <fullName evidence="3">Carboxylic ester hydrolase</fullName>
        <ecNumber evidence="3">3.1.1.-</ecNumber>
    </recommendedName>
</protein>
<dbReference type="EMBL" id="JPDN02000018">
    <property type="protein sequence ID" value="PON25476.1"/>
    <property type="molecule type" value="Genomic_DNA"/>
</dbReference>
<dbReference type="Proteomes" id="UP000054821">
    <property type="component" value="Unassembled WGS sequence"/>
</dbReference>
<dbReference type="PANTHER" id="PTHR43918:SF4">
    <property type="entry name" value="CARBOXYLIC ESTER HYDROLASE"/>
    <property type="match status" value="1"/>
</dbReference>
<dbReference type="PANTHER" id="PTHR43918">
    <property type="entry name" value="ACETYLCHOLINESTERASE"/>
    <property type="match status" value="1"/>
</dbReference>
<dbReference type="EC" id="3.1.1.-" evidence="3"/>
<dbReference type="STRING" id="398673.A0A2P4ZMF5"/>